<organism evidence="1 2">
    <name type="scientific">Oryza sativa subsp. japonica</name>
    <name type="common">Rice</name>
    <dbReference type="NCBI Taxonomy" id="39947"/>
    <lineage>
        <taxon>Eukaryota</taxon>
        <taxon>Viridiplantae</taxon>
        <taxon>Streptophyta</taxon>
        <taxon>Embryophyta</taxon>
        <taxon>Tracheophyta</taxon>
        <taxon>Spermatophyta</taxon>
        <taxon>Magnoliopsida</taxon>
        <taxon>Liliopsida</taxon>
        <taxon>Poales</taxon>
        <taxon>Poaceae</taxon>
        <taxon>BOP clade</taxon>
        <taxon>Oryzoideae</taxon>
        <taxon>Oryzeae</taxon>
        <taxon>Oryzinae</taxon>
        <taxon>Oryza</taxon>
        <taxon>Oryza sativa</taxon>
    </lineage>
</organism>
<evidence type="ECO:0000313" key="1">
    <source>
        <dbReference type="EMBL" id="BAD28416.1"/>
    </source>
</evidence>
<reference evidence="2" key="1">
    <citation type="journal article" date="2005" name="Nature">
        <title>The map-based sequence of the rice genome.</title>
        <authorList>
            <consortium name="International rice genome sequencing project (IRGSP)"/>
            <person name="Matsumoto T."/>
            <person name="Wu J."/>
            <person name="Kanamori H."/>
            <person name="Katayose Y."/>
            <person name="Fujisawa M."/>
            <person name="Namiki N."/>
            <person name="Mizuno H."/>
            <person name="Yamamoto K."/>
            <person name="Antonio B.A."/>
            <person name="Baba T."/>
            <person name="Sakata K."/>
            <person name="Nagamura Y."/>
            <person name="Aoki H."/>
            <person name="Arikawa K."/>
            <person name="Arita K."/>
            <person name="Bito T."/>
            <person name="Chiden Y."/>
            <person name="Fujitsuka N."/>
            <person name="Fukunaka R."/>
            <person name="Hamada M."/>
            <person name="Harada C."/>
            <person name="Hayashi A."/>
            <person name="Hijishita S."/>
            <person name="Honda M."/>
            <person name="Hosokawa S."/>
            <person name="Ichikawa Y."/>
            <person name="Idonuma A."/>
            <person name="Iijima M."/>
            <person name="Ikeda M."/>
            <person name="Ikeno M."/>
            <person name="Ito K."/>
            <person name="Ito S."/>
            <person name="Ito T."/>
            <person name="Ito Y."/>
            <person name="Ito Y."/>
            <person name="Iwabuchi A."/>
            <person name="Kamiya K."/>
            <person name="Karasawa W."/>
            <person name="Kurita K."/>
            <person name="Katagiri S."/>
            <person name="Kikuta A."/>
            <person name="Kobayashi H."/>
            <person name="Kobayashi N."/>
            <person name="Machita K."/>
            <person name="Maehara T."/>
            <person name="Masukawa M."/>
            <person name="Mizubayashi T."/>
            <person name="Mukai Y."/>
            <person name="Nagasaki H."/>
            <person name="Nagata Y."/>
            <person name="Naito S."/>
            <person name="Nakashima M."/>
            <person name="Nakama Y."/>
            <person name="Nakamichi Y."/>
            <person name="Nakamura M."/>
            <person name="Meguro A."/>
            <person name="Negishi M."/>
            <person name="Ohta I."/>
            <person name="Ohta T."/>
            <person name="Okamoto M."/>
            <person name="Ono N."/>
            <person name="Saji S."/>
            <person name="Sakaguchi M."/>
            <person name="Sakai K."/>
            <person name="Shibata M."/>
            <person name="Shimokawa T."/>
            <person name="Song J."/>
            <person name="Takazaki Y."/>
            <person name="Terasawa K."/>
            <person name="Tsugane M."/>
            <person name="Tsuji K."/>
            <person name="Ueda S."/>
            <person name="Waki K."/>
            <person name="Yamagata H."/>
            <person name="Yamamoto M."/>
            <person name="Yamamoto S."/>
            <person name="Yamane H."/>
            <person name="Yoshiki S."/>
            <person name="Yoshihara R."/>
            <person name="Yukawa K."/>
            <person name="Zhong H."/>
            <person name="Yano M."/>
            <person name="Yuan Q."/>
            <person name="Ouyang S."/>
            <person name="Liu J."/>
            <person name="Jones K.M."/>
            <person name="Gansberger K."/>
            <person name="Moffat K."/>
            <person name="Hill J."/>
            <person name="Bera J."/>
            <person name="Fadrosh D."/>
            <person name="Jin S."/>
            <person name="Johri S."/>
            <person name="Kim M."/>
            <person name="Overton L."/>
            <person name="Reardon M."/>
            <person name="Tsitrin T."/>
            <person name="Vuong H."/>
            <person name="Weaver B."/>
            <person name="Ciecko A."/>
            <person name="Tallon L."/>
            <person name="Jackson J."/>
            <person name="Pai G."/>
            <person name="Aken S.V."/>
            <person name="Utterback T."/>
            <person name="Reidmuller S."/>
            <person name="Feldblyum T."/>
            <person name="Hsiao J."/>
            <person name="Zismann V."/>
            <person name="Iobst S."/>
            <person name="de Vazeille A.R."/>
            <person name="Buell C.R."/>
            <person name="Ying K."/>
            <person name="Li Y."/>
            <person name="Lu T."/>
            <person name="Huang Y."/>
            <person name="Zhao Q."/>
            <person name="Feng Q."/>
            <person name="Zhang L."/>
            <person name="Zhu J."/>
            <person name="Weng Q."/>
            <person name="Mu J."/>
            <person name="Lu Y."/>
            <person name="Fan D."/>
            <person name="Liu Y."/>
            <person name="Guan J."/>
            <person name="Zhang Y."/>
            <person name="Yu S."/>
            <person name="Liu X."/>
            <person name="Zhang Y."/>
            <person name="Hong G."/>
            <person name="Han B."/>
            <person name="Choisne N."/>
            <person name="Demange N."/>
            <person name="Orjeda G."/>
            <person name="Samain S."/>
            <person name="Cattolico L."/>
            <person name="Pelletier E."/>
            <person name="Couloux A."/>
            <person name="Segurens B."/>
            <person name="Wincker P."/>
            <person name="D'Hont A."/>
            <person name="Scarpelli C."/>
            <person name="Weissenbach J."/>
            <person name="Salanoubat M."/>
            <person name="Quetier F."/>
            <person name="Yu Y."/>
            <person name="Kim H.R."/>
            <person name="Rambo T."/>
            <person name="Currie J."/>
            <person name="Collura K."/>
            <person name="Luo M."/>
            <person name="Yang T."/>
            <person name="Ammiraju J.S.S."/>
            <person name="Engler F."/>
            <person name="Soderlund C."/>
            <person name="Wing R.A."/>
            <person name="Palmer L.E."/>
            <person name="de la Bastide M."/>
            <person name="Spiegel L."/>
            <person name="Nascimento L."/>
            <person name="Zutavern T."/>
            <person name="O'Shaughnessy A."/>
            <person name="Dike S."/>
            <person name="Dedhia N."/>
            <person name="Preston R."/>
            <person name="Balija V."/>
            <person name="McCombie W.R."/>
            <person name="Chow T."/>
            <person name="Chen H."/>
            <person name="Chung M."/>
            <person name="Chen C."/>
            <person name="Shaw J."/>
            <person name="Wu H."/>
            <person name="Hsiao K."/>
            <person name="Chao Y."/>
            <person name="Chu M."/>
            <person name="Cheng C."/>
            <person name="Hour A."/>
            <person name="Lee P."/>
            <person name="Lin S."/>
            <person name="Lin Y."/>
            <person name="Liou J."/>
            <person name="Liu S."/>
            <person name="Hsing Y."/>
            <person name="Raghuvanshi S."/>
            <person name="Mohanty A."/>
            <person name="Bharti A.K."/>
            <person name="Gaur A."/>
            <person name="Gupta V."/>
            <person name="Kumar D."/>
            <person name="Ravi V."/>
            <person name="Vij S."/>
            <person name="Kapur A."/>
            <person name="Khurana P."/>
            <person name="Khurana P."/>
            <person name="Khurana J.P."/>
            <person name="Tyagi A.K."/>
            <person name="Gaikwad K."/>
            <person name="Singh A."/>
            <person name="Dalal V."/>
            <person name="Srivastava S."/>
            <person name="Dixit A."/>
            <person name="Pal A.K."/>
            <person name="Ghazi I.A."/>
            <person name="Yadav M."/>
            <person name="Pandit A."/>
            <person name="Bhargava A."/>
            <person name="Sureshbabu K."/>
            <person name="Batra K."/>
            <person name="Sharma T.R."/>
            <person name="Mohapatra T."/>
            <person name="Singh N.K."/>
            <person name="Messing J."/>
            <person name="Nelson A.B."/>
            <person name="Fuks G."/>
            <person name="Kavchok S."/>
            <person name="Keizer G."/>
            <person name="Linton E."/>
            <person name="Llaca V."/>
            <person name="Song R."/>
            <person name="Tanyolac B."/>
            <person name="Young S."/>
            <person name="Ho-Il K."/>
            <person name="Hahn J.H."/>
            <person name="Sangsakoo G."/>
            <person name="Vanavichit A."/>
            <person name="de Mattos Luiz.A.T."/>
            <person name="Zimmer P.D."/>
            <person name="Malone G."/>
            <person name="Dellagostin O."/>
            <person name="de Oliveira A.C."/>
            <person name="Bevan M."/>
            <person name="Bancroft I."/>
            <person name="Minx P."/>
            <person name="Cordum H."/>
            <person name="Wilson R."/>
            <person name="Cheng Z."/>
            <person name="Jin W."/>
            <person name="Jiang J."/>
            <person name="Leong S.A."/>
            <person name="Iwama H."/>
            <person name="Gojobori T."/>
            <person name="Itoh T."/>
            <person name="Niimura Y."/>
            <person name="Fujii Y."/>
            <person name="Habara T."/>
            <person name="Sakai H."/>
            <person name="Sato Y."/>
            <person name="Wilson G."/>
            <person name="Kumar K."/>
            <person name="McCouch S."/>
            <person name="Juretic N."/>
            <person name="Hoen D."/>
            <person name="Wright S."/>
            <person name="Bruskiewich R."/>
            <person name="Bureau T."/>
            <person name="Miyao A."/>
            <person name="Hirochika H."/>
            <person name="Nishikawa T."/>
            <person name="Kadowaki K."/>
            <person name="Sugiura M."/>
            <person name="Burr B."/>
            <person name="Sasaki T."/>
        </authorList>
    </citation>
    <scope>NUCLEOTIDE SEQUENCE [LARGE SCALE GENOMIC DNA]</scope>
    <source>
        <strain evidence="2">cv. Nipponbare</strain>
    </source>
</reference>
<accession>Q6ESF4</accession>
<proteinExistence type="predicted"/>
<evidence type="ECO:0000313" key="2">
    <source>
        <dbReference type="Proteomes" id="UP000000763"/>
    </source>
</evidence>
<dbReference type="Proteomes" id="UP000000763">
    <property type="component" value="Chromosome 2"/>
</dbReference>
<gene>
    <name evidence="1" type="primary">P0605D08.21</name>
</gene>
<name>Q6ESF4_ORYSJ</name>
<sequence>MRACVRCVVEGLDRRIGRGRVGPRKVGTQQMWASLEYDGWCKIVEVMAPKTDVMENVAEDRVSCNNGNIA</sequence>
<reference evidence="2" key="2">
    <citation type="journal article" date="2008" name="Nucleic Acids Res.">
        <title>The rice annotation project database (RAP-DB): 2008 update.</title>
        <authorList>
            <consortium name="The rice annotation project (RAP)"/>
        </authorList>
    </citation>
    <scope>GENOME REANNOTATION</scope>
    <source>
        <strain evidence="2">cv. Nipponbare</strain>
    </source>
</reference>
<dbReference type="EMBL" id="AP005110">
    <property type="protein sequence ID" value="BAD28416.1"/>
    <property type="molecule type" value="Genomic_DNA"/>
</dbReference>
<protein>
    <submittedName>
        <fullName evidence="1">Uncharacterized protein</fullName>
    </submittedName>
</protein>
<dbReference type="AlphaFoldDB" id="Q6ESF4"/>